<feature type="transmembrane region" description="Helical" evidence="5">
    <location>
        <begin position="314"/>
        <end position="336"/>
    </location>
</feature>
<feature type="domain" description="O-antigen ligase-related" evidence="6">
    <location>
        <begin position="279"/>
        <end position="437"/>
    </location>
</feature>
<feature type="transmembrane region" description="Helical" evidence="5">
    <location>
        <begin position="183"/>
        <end position="202"/>
    </location>
</feature>
<keyword evidence="4 5" id="KW-0472">Membrane</keyword>
<gene>
    <name evidence="7" type="ORF">US91_C0011G0018</name>
</gene>
<feature type="transmembrane region" description="Helical" evidence="5">
    <location>
        <begin position="465"/>
        <end position="484"/>
    </location>
</feature>
<comment type="subcellular location">
    <subcellularLocation>
        <location evidence="1">Membrane</location>
        <topology evidence="1">Multi-pass membrane protein</topology>
    </subcellularLocation>
</comment>
<dbReference type="Proteomes" id="UP000034022">
    <property type="component" value="Unassembled WGS sequence"/>
</dbReference>
<feature type="transmembrane region" description="Helical" evidence="5">
    <location>
        <begin position="291"/>
        <end position="307"/>
    </location>
</feature>
<feature type="transmembrane region" description="Helical" evidence="5">
    <location>
        <begin position="34"/>
        <end position="51"/>
    </location>
</feature>
<evidence type="ECO:0000256" key="2">
    <source>
        <dbReference type="ARBA" id="ARBA00022692"/>
    </source>
</evidence>
<reference evidence="7 8" key="1">
    <citation type="journal article" date="2015" name="Nature">
        <title>rRNA introns, odd ribosomes, and small enigmatic genomes across a large radiation of phyla.</title>
        <authorList>
            <person name="Brown C.T."/>
            <person name="Hug L.A."/>
            <person name="Thomas B.C."/>
            <person name="Sharon I."/>
            <person name="Castelle C.J."/>
            <person name="Singh A."/>
            <person name="Wilkins M.J."/>
            <person name="Williams K.H."/>
            <person name="Banfield J.F."/>
        </authorList>
    </citation>
    <scope>NUCLEOTIDE SEQUENCE [LARGE SCALE GENOMIC DNA]</scope>
</reference>
<organism evidence="7 8">
    <name type="scientific">Candidatus Falkowbacteria bacterium GW2011_GWE1_38_31</name>
    <dbReference type="NCBI Taxonomy" id="1618638"/>
    <lineage>
        <taxon>Bacteria</taxon>
        <taxon>Candidatus Falkowiibacteriota</taxon>
    </lineage>
</organism>
<feature type="transmembrane region" description="Helical" evidence="5">
    <location>
        <begin position="155"/>
        <end position="171"/>
    </location>
</feature>
<protein>
    <recommendedName>
        <fullName evidence="6">O-antigen ligase-related domain-containing protein</fullName>
    </recommendedName>
</protein>
<feature type="transmembrane region" description="Helical" evidence="5">
    <location>
        <begin position="123"/>
        <end position="143"/>
    </location>
</feature>
<evidence type="ECO:0000256" key="1">
    <source>
        <dbReference type="ARBA" id="ARBA00004141"/>
    </source>
</evidence>
<feature type="transmembrane region" description="Helical" evidence="5">
    <location>
        <begin position="268"/>
        <end position="285"/>
    </location>
</feature>
<feature type="transmembrane region" description="Helical" evidence="5">
    <location>
        <begin position="7"/>
        <end position="28"/>
    </location>
</feature>
<keyword evidence="2 5" id="KW-0812">Transmembrane</keyword>
<dbReference type="Pfam" id="PF04932">
    <property type="entry name" value="Wzy_C"/>
    <property type="match status" value="1"/>
</dbReference>
<dbReference type="PANTHER" id="PTHR37422">
    <property type="entry name" value="TEICHURONIC ACID BIOSYNTHESIS PROTEIN TUAE"/>
    <property type="match status" value="1"/>
</dbReference>
<feature type="transmembrane region" description="Helical" evidence="5">
    <location>
        <begin position="424"/>
        <end position="444"/>
    </location>
</feature>
<dbReference type="AlphaFoldDB" id="A0A0G0JQ18"/>
<evidence type="ECO:0000259" key="6">
    <source>
        <dbReference type="Pfam" id="PF04932"/>
    </source>
</evidence>
<dbReference type="PANTHER" id="PTHR37422:SF13">
    <property type="entry name" value="LIPOPOLYSACCHARIDE BIOSYNTHESIS PROTEIN PA4999-RELATED"/>
    <property type="match status" value="1"/>
</dbReference>
<feature type="transmembrane region" description="Helical" evidence="5">
    <location>
        <begin position="235"/>
        <end position="256"/>
    </location>
</feature>
<accession>A0A0G0JQ18</accession>
<evidence type="ECO:0000313" key="7">
    <source>
        <dbReference type="EMBL" id="KKQ69648.1"/>
    </source>
</evidence>
<proteinExistence type="predicted"/>
<evidence type="ECO:0000256" key="4">
    <source>
        <dbReference type="ARBA" id="ARBA00023136"/>
    </source>
</evidence>
<evidence type="ECO:0000313" key="8">
    <source>
        <dbReference type="Proteomes" id="UP000034022"/>
    </source>
</evidence>
<dbReference type="InterPro" id="IPR007016">
    <property type="entry name" value="O-antigen_ligase-rel_domated"/>
</dbReference>
<dbReference type="InterPro" id="IPR051533">
    <property type="entry name" value="WaaL-like"/>
</dbReference>
<evidence type="ECO:0000256" key="5">
    <source>
        <dbReference type="SAM" id="Phobius"/>
    </source>
</evidence>
<evidence type="ECO:0000256" key="3">
    <source>
        <dbReference type="ARBA" id="ARBA00022989"/>
    </source>
</evidence>
<name>A0A0G0JQ18_9BACT</name>
<keyword evidence="3 5" id="KW-1133">Transmembrane helix</keyword>
<feature type="transmembrane region" description="Helical" evidence="5">
    <location>
        <begin position="84"/>
        <end position="102"/>
    </location>
</feature>
<sequence>MQINKKLIKYFFISIFLVEYFSLIGHIYPLVNNVVFFLIILVFIAASIYKIEYGLMILLAELFIGSFGRLFAFSLFCFPLSIRIALWFVFLIIWFAKEIADLRRRRFVDWKSIIGVKDSENQIVFAFFGLFFFVIWGFANGLLNQSGFGAVFLDFNGWLYLALLFPILRILRVKQKIKMLMQILILSAAWLSFKTFFLLFIFSHNMSSIVPEFYAWVRDTRIGEITQMQGGFYRIFMQSHIFVMIAFFLVLALFAKNFKSLRNINKENLLYYFLATVFSAVNLISLSRSNWLGLALGLVLFGFFLLYSYGFKKFLVMTALIFFSGCLSVGLIAFTVKFPFPDPMGGFSTSELLSERAKQLSGEAGVSSRWSLLPELWKEIKKAPFLGKGFGAPVTYRSSDPRVLEANPNGLYTTSAFEWGWLDIWLKLGIFGALSYLLIIILLFKLFVKNIILRKSDYLDSDLTTALMPTIIIGLAVIALINFFSPYLNHPLGIGYLLIVAAILQANEHQ</sequence>
<dbReference type="EMBL" id="LBUU01000011">
    <property type="protein sequence ID" value="KKQ69648.1"/>
    <property type="molecule type" value="Genomic_DNA"/>
</dbReference>
<comment type="caution">
    <text evidence="7">The sequence shown here is derived from an EMBL/GenBank/DDBJ whole genome shotgun (WGS) entry which is preliminary data.</text>
</comment>
<dbReference type="GO" id="GO:0016020">
    <property type="term" value="C:membrane"/>
    <property type="evidence" value="ECO:0007669"/>
    <property type="project" value="UniProtKB-SubCell"/>
</dbReference>